<dbReference type="PANTHER" id="PTHR13296:SF0">
    <property type="entry name" value="PRE-MRNA-SPLICING FACTOR SPF27"/>
    <property type="match status" value="1"/>
</dbReference>
<dbReference type="GO" id="GO:0008380">
    <property type="term" value="P:RNA splicing"/>
    <property type="evidence" value="ECO:0007669"/>
    <property type="project" value="UniProtKB-KW"/>
</dbReference>
<evidence type="ECO:0000256" key="4">
    <source>
        <dbReference type="ARBA" id="ARBA00022728"/>
    </source>
</evidence>
<keyword evidence="7" id="KW-0175">Coiled coil</keyword>
<dbReference type="EMBL" id="GG662512">
    <property type="protein sequence ID" value="EAS03019.1"/>
    <property type="molecule type" value="Genomic_DNA"/>
</dbReference>
<dbReference type="PANTHER" id="PTHR13296">
    <property type="entry name" value="BCAS2 PROTEIN"/>
    <property type="match status" value="1"/>
</dbReference>
<dbReference type="Pfam" id="PF05700">
    <property type="entry name" value="BCAS2"/>
    <property type="match status" value="1"/>
</dbReference>
<dbReference type="HOGENOM" id="CLU_082523_2_1_1"/>
<sequence length="220" mass="25852">MLSLTSSDIPLVYKNSLAKLVTSLPYVDAEADDNIKIKVQRLIKQEMALMEKQDYLQDLPMPKTHLYDSPLIQEELQRVKNMQLLEEPQLLQLPNLDLDIAEASQLKEFNDIASKINQYNNIKQVNLELMLKYGPEAHKIFIEYQKNFKNELSSMNEKLKAQIEEVNSKRKFDQSNTNDKLSNYQYKIGNLLRRNEELEIECQKIEHEVLTLRKKQLKLN</sequence>
<evidence type="ECO:0000313" key="8">
    <source>
        <dbReference type="EMBL" id="EAS03019.1"/>
    </source>
</evidence>
<reference evidence="9" key="1">
    <citation type="journal article" date="2006" name="PLoS Biol.">
        <title>Macronuclear genome sequence of the ciliate Tetrahymena thermophila, a model eukaryote.</title>
        <authorList>
            <person name="Eisen J.A."/>
            <person name="Coyne R.S."/>
            <person name="Wu M."/>
            <person name="Wu D."/>
            <person name="Thiagarajan M."/>
            <person name="Wortman J.R."/>
            <person name="Badger J.H."/>
            <person name="Ren Q."/>
            <person name="Amedeo P."/>
            <person name="Jones K.M."/>
            <person name="Tallon L.J."/>
            <person name="Delcher A.L."/>
            <person name="Salzberg S.L."/>
            <person name="Silva J.C."/>
            <person name="Haas B.J."/>
            <person name="Majoros W.H."/>
            <person name="Farzad M."/>
            <person name="Carlton J.M."/>
            <person name="Smith R.K. Jr."/>
            <person name="Garg J."/>
            <person name="Pearlman R.E."/>
            <person name="Karrer K.M."/>
            <person name="Sun L."/>
            <person name="Manning G."/>
            <person name="Elde N.C."/>
            <person name="Turkewitz A.P."/>
            <person name="Asai D.J."/>
            <person name="Wilkes D.E."/>
            <person name="Wang Y."/>
            <person name="Cai H."/>
            <person name="Collins K."/>
            <person name="Stewart B.A."/>
            <person name="Lee S.R."/>
            <person name="Wilamowska K."/>
            <person name="Weinberg Z."/>
            <person name="Ruzzo W.L."/>
            <person name="Wloga D."/>
            <person name="Gaertig J."/>
            <person name="Frankel J."/>
            <person name="Tsao C.-C."/>
            <person name="Gorovsky M.A."/>
            <person name="Keeling P.J."/>
            <person name="Waller R.F."/>
            <person name="Patron N.J."/>
            <person name="Cherry J.M."/>
            <person name="Stover N.A."/>
            <person name="Krieger C.J."/>
            <person name="del Toro C."/>
            <person name="Ryder H.F."/>
            <person name="Williamson S.C."/>
            <person name="Barbeau R.A."/>
            <person name="Hamilton E.P."/>
            <person name="Orias E."/>
        </authorList>
    </citation>
    <scope>NUCLEOTIDE SEQUENCE [LARGE SCALE GENOMIC DNA]</scope>
    <source>
        <strain evidence="9">SB210</strain>
    </source>
</reference>
<keyword evidence="3" id="KW-0507">mRNA processing</keyword>
<dbReference type="KEGG" id="tet:TTHERM_00494810"/>
<dbReference type="GO" id="GO:0071013">
    <property type="term" value="C:catalytic step 2 spliceosome"/>
    <property type="evidence" value="ECO:0007669"/>
    <property type="project" value="TreeGrafter"/>
</dbReference>
<dbReference type="OMA" id="WQTANAN"/>
<dbReference type="GO" id="GO:0071011">
    <property type="term" value="C:precatalytic spliceosome"/>
    <property type="evidence" value="ECO:0007669"/>
    <property type="project" value="TreeGrafter"/>
</dbReference>
<keyword evidence="5" id="KW-0508">mRNA splicing</keyword>
<keyword evidence="4" id="KW-0747">Spliceosome</keyword>
<comment type="similarity">
    <text evidence="2">Belongs to the SPF27 family.</text>
</comment>
<dbReference type="RefSeq" id="XP_001023264.1">
    <property type="nucleotide sequence ID" value="XM_001023264.3"/>
</dbReference>
<dbReference type="InParanoid" id="I7M9X9"/>
<dbReference type="AlphaFoldDB" id="I7M9X9"/>
<proteinExistence type="inferred from homology"/>
<dbReference type="GeneID" id="7840634"/>
<protein>
    <submittedName>
        <fullName evidence="8">Breast carcinoma amplified sequence protein</fullName>
    </submittedName>
</protein>
<dbReference type="eggNOG" id="KOG3096">
    <property type="taxonomic scope" value="Eukaryota"/>
</dbReference>
<evidence type="ECO:0000256" key="7">
    <source>
        <dbReference type="SAM" id="Coils"/>
    </source>
</evidence>
<accession>I7M9X9</accession>
<evidence type="ECO:0000313" key="9">
    <source>
        <dbReference type="Proteomes" id="UP000009168"/>
    </source>
</evidence>
<evidence type="ECO:0000256" key="5">
    <source>
        <dbReference type="ARBA" id="ARBA00023187"/>
    </source>
</evidence>
<feature type="coiled-coil region" evidence="7">
    <location>
        <begin position="145"/>
        <end position="215"/>
    </location>
</feature>
<evidence type="ECO:0000256" key="3">
    <source>
        <dbReference type="ARBA" id="ARBA00022664"/>
    </source>
</evidence>
<keyword evidence="9" id="KW-1185">Reference proteome</keyword>
<name>I7M9X9_TETTS</name>
<dbReference type="OrthoDB" id="205794at2759"/>
<evidence type="ECO:0000256" key="2">
    <source>
        <dbReference type="ARBA" id="ARBA00010788"/>
    </source>
</evidence>
<dbReference type="STRING" id="312017.I7M9X9"/>
<evidence type="ECO:0000256" key="6">
    <source>
        <dbReference type="ARBA" id="ARBA00023242"/>
    </source>
</evidence>
<dbReference type="Proteomes" id="UP000009168">
    <property type="component" value="Unassembled WGS sequence"/>
</dbReference>
<evidence type="ECO:0000256" key="1">
    <source>
        <dbReference type="ARBA" id="ARBA00004123"/>
    </source>
</evidence>
<dbReference type="GO" id="GO:0000974">
    <property type="term" value="C:Prp19 complex"/>
    <property type="evidence" value="ECO:0007669"/>
    <property type="project" value="TreeGrafter"/>
</dbReference>
<dbReference type="InterPro" id="IPR008409">
    <property type="entry name" value="SPF27"/>
</dbReference>
<gene>
    <name evidence="8" type="ORF">TTHERM_00494810</name>
</gene>
<organism evidence="8 9">
    <name type="scientific">Tetrahymena thermophila (strain SB210)</name>
    <dbReference type="NCBI Taxonomy" id="312017"/>
    <lineage>
        <taxon>Eukaryota</taxon>
        <taxon>Sar</taxon>
        <taxon>Alveolata</taxon>
        <taxon>Ciliophora</taxon>
        <taxon>Intramacronucleata</taxon>
        <taxon>Oligohymenophorea</taxon>
        <taxon>Hymenostomatida</taxon>
        <taxon>Tetrahymenina</taxon>
        <taxon>Tetrahymenidae</taxon>
        <taxon>Tetrahymena</taxon>
    </lineage>
</organism>
<dbReference type="GO" id="GO:0006397">
    <property type="term" value="P:mRNA processing"/>
    <property type="evidence" value="ECO:0007669"/>
    <property type="project" value="UniProtKB-KW"/>
</dbReference>
<dbReference type="FunCoup" id="I7M9X9">
    <property type="interactions" value="380"/>
</dbReference>
<keyword evidence="6" id="KW-0539">Nucleus</keyword>
<comment type="subcellular location">
    <subcellularLocation>
        <location evidence="1">Nucleus</location>
    </subcellularLocation>
</comment>